<dbReference type="GO" id="GO:0003677">
    <property type="term" value="F:DNA binding"/>
    <property type="evidence" value="ECO:0007669"/>
    <property type="project" value="UniProtKB-UniRule"/>
</dbReference>
<keyword evidence="1" id="KW-0678">Repressor</keyword>
<dbReference type="Pfam" id="PF13977">
    <property type="entry name" value="TetR_C_6"/>
    <property type="match status" value="1"/>
</dbReference>
<proteinExistence type="predicted"/>
<dbReference type="PANTHER" id="PTHR47506:SF6">
    <property type="entry name" value="HTH-TYPE TRANSCRIPTIONAL REPRESSOR NEMR"/>
    <property type="match status" value="1"/>
</dbReference>
<keyword evidence="4" id="KW-0804">Transcription</keyword>
<evidence type="ECO:0000313" key="7">
    <source>
        <dbReference type="EMBL" id="RXZ45750.1"/>
    </source>
</evidence>
<evidence type="ECO:0000256" key="4">
    <source>
        <dbReference type="ARBA" id="ARBA00023163"/>
    </source>
</evidence>
<dbReference type="PANTHER" id="PTHR47506">
    <property type="entry name" value="TRANSCRIPTIONAL REGULATORY PROTEIN"/>
    <property type="match status" value="1"/>
</dbReference>
<dbReference type="InterPro" id="IPR001647">
    <property type="entry name" value="HTH_TetR"/>
</dbReference>
<dbReference type="SUPFAM" id="SSF48498">
    <property type="entry name" value="Tetracyclin repressor-like, C-terminal domain"/>
    <property type="match status" value="1"/>
</dbReference>
<dbReference type="PRINTS" id="PR00455">
    <property type="entry name" value="HTHTETR"/>
</dbReference>
<evidence type="ECO:0000259" key="6">
    <source>
        <dbReference type="PROSITE" id="PS50977"/>
    </source>
</evidence>
<name>A0A4Q2JIB7_9MICO</name>
<dbReference type="AlphaFoldDB" id="A0A4Q2JIB7"/>
<dbReference type="InterPro" id="IPR039538">
    <property type="entry name" value="BetI_C"/>
</dbReference>
<evidence type="ECO:0000313" key="8">
    <source>
        <dbReference type="Proteomes" id="UP000292881"/>
    </source>
</evidence>
<dbReference type="EMBL" id="SDPL01000326">
    <property type="protein sequence ID" value="RXZ45750.1"/>
    <property type="molecule type" value="Genomic_DNA"/>
</dbReference>
<evidence type="ECO:0000256" key="3">
    <source>
        <dbReference type="ARBA" id="ARBA00023125"/>
    </source>
</evidence>
<dbReference type="Gene3D" id="1.10.357.10">
    <property type="entry name" value="Tetracycline Repressor, domain 2"/>
    <property type="match status" value="1"/>
</dbReference>
<comment type="caution">
    <text evidence="7">The sequence shown here is derived from an EMBL/GenBank/DDBJ whole genome shotgun (WGS) entry which is preliminary data.</text>
</comment>
<dbReference type="InterPro" id="IPR009057">
    <property type="entry name" value="Homeodomain-like_sf"/>
</dbReference>
<evidence type="ECO:0000256" key="5">
    <source>
        <dbReference type="PROSITE-ProRule" id="PRU00335"/>
    </source>
</evidence>
<organism evidence="7 8">
    <name type="scientific">Agromyces binzhouensis</name>
    <dbReference type="NCBI Taxonomy" id="1817495"/>
    <lineage>
        <taxon>Bacteria</taxon>
        <taxon>Bacillati</taxon>
        <taxon>Actinomycetota</taxon>
        <taxon>Actinomycetes</taxon>
        <taxon>Micrococcales</taxon>
        <taxon>Microbacteriaceae</taxon>
        <taxon>Agromyces</taxon>
    </lineage>
</organism>
<reference evidence="7 8" key="1">
    <citation type="submission" date="2019-01" db="EMBL/GenBank/DDBJ databases">
        <authorList>
            <person name="Li J."/>
        </authorList>
    </citation>
    <scope>NUCLEOTIDE SEQUENCE [LARGE SCALE GENOMIC DNA]</scope>
    <source>
        <strain evidence="7 8">CGMCC 4.7180</strain>
    </source>
</reference>
<keyword evidence="2" id="KW-0805">Transcription regulation</keyword>
<keyword evidence="8" id="KW-1185">Reference proteome</keyword>
<dbReference type="Proteomes" id="UP000292881">
    <property type="component" value="Unassembled WGS sequence"/>
</dbReference>
<feature type="domain" description="HTH tetR-type" evidence="6">
    <location>
        <begin position="11"/>
        <end position="71"/>
    </location>
</feature>
<sequence>MARRGAYAKGVAKREEILAAALEVIAREGYGRASVRELADAVGLSQAGLLHYFGTKEELFAAVLRKRDEIDLARFEERTGDVTAFEGLRQTIGRNADVPGLIQLYVRLSAEATDPTHPAHAFFTERTRTFRVFVASDIRRMQAEGTARTDIDAEQAAMLILASADGLQVQWLMDPTIDMAEHVSVLLRLLEPPPTPADA</sequence>
<evidence type="ECO:0000256" key="2">
    <source>
        <dbReference type="ARBA" id="ARBA00023015"/>
    </source>
</evidence>
<dbReference type="InterPro" id="IPR036271">
    <property type="entry name" value="Tet_transcr_reg_TetR-rel_C_sf"/>
</dbReference>
<dbReference type="Gene3D" id="1.10.10.60">
    <property type="entry name" value="Homeodomain-like"/>
    <property type="match status" value="1"/>
</dbReference>
<evidence type="ECO:0000256" key="1">
    <source>
        <dbReference type="ARBA" id="ARBA00022491"/>
    </source>
</evidence>
<feature type="DNA-binding region" description="H-T-H motif" evidence="5">
    <location>
        <begin position="34"/>
        <end position="53"/>
    </location>
</feature>
<accession>A0A4Q2JIB7</accession>
<gene>
    <name evidence="7" type="ORF">ESO86_13480</name>
</gene>
<dbReference type="RefSeq" id="WP_129235474.1">
    <property type="nucleotide sequence ID" value="NZ_SDPL01000326.1"/>
</dbReference>
<dbReference type="Pfam" id="PF00440">
    <property type="entry name" value="TetR_N"/>
    <property type="match status" value="1"/>
</dbReference>
<dbReference type="OrthoDB" id="7505659at2"/>
<dbReference type="SUPFAM" id="SSF46689">
    <property type="entry name" value="Homeodomain-like"/>
    <property type="match status" value="1"/>
</dbReference>
<dbReference type="PROSITE" id="PS50977">
    <property type="entry name" value="HTH_TETR_2"/>
    <property type="match status" value="1"/>
</dbReference>
<protein>
    <submittedName>
        <fullName evidence="7">TetR/AcrR family transcriptional regulator</fullName>
    </submittedName>
</protein>
<keyword evidence="3 5" id="KW-0238">DNA-binding</keyword>